<dbReference type="InterPro" id="IPR029491">
    <property type="entry name" value="Helicase_HTH"/>
</dbReference>
<dbReference type="InterPro" id="IPR008308">
    <property type="entry name" value="YpbB-like"/>
</dbReference>
<proteinExistence type="predicted"/>
<evidence type="ECO:0000313" key="2">
    <source>
        <dbReference type="EMBL" id="MYL19458.1"/>
    </source>
</evidence>
<evidence type="ECO:0000313" key="3">
    <source>
        <dbReference type="Proteomes" id="UP000460949"/>
    </source>
</evidence>
<evidence type="ECO:0000259" key="1">
    <source>
        <dbReference type="Pfam" id="PF14493"/>
    </source>
</evidence>
<sequence>MFESIVLLCIKRFKGERTVSGIFNMLTGKRSSQTMQDAKAYQLDHMFGVFPELERRKLDNAIDQMAGREEVVVNEEGFPNLTDKGTDHLQTQRASSSAYFQGMQWHEVLPAFISRLNLLIQASSNKEAGIQSYVAIVDQPGAQAWVKKVFGTFQDKLPRLNQSLYEELVRLLSDHDPVQAELFTHRLTGGGWIGLTVDQLKEKYRLSREDVLLGLRHTYYYLFQQAKKDKEAYPVLHLCTRGLQSSHLVTASAGKTYQLIEQGLSLEEIVTVRRLKKSTIQDHIVEAALVTPDFDVSPFLSAEQVEEINQKAMDLNTQRLKHIHQDLGGVYDYFEIRLALAHGRSTAQRERKPSP</sequence>
<organism evidence="2 3">
    <name type="scientific">Halobacillus litoralis</name>
    <dbReference type="NCBI Taxonomy" id="45668"/>
    <lineage>
        <taxon>Bacteria</taxon>
        <taxon>Bacillati</taxon>
        <taxon>Bacillota</taxon>
        <taxon>Bacilli</taxon>
        <taxon>Bacillales</taxon>
        <taxon>Bacillaceae</taxon>
        <taxon>Halobacillus</taxon>
    </lineage>
</organism>
<accession>A0A845DQI4</accession>
<protein>
    <recommendedName>
        <fullName evidence="1">Helicase Helix-turn-helix domain-containing protein</fullName>
    </recommendedName>
</protein>
<dbReference type="EMBL" id="WMET01000001">
    <property type="protein sequence ID" value="MYL19458.1"/>
    <property type="molecule type" value="Genomic_DNA"/>
</dbReference>
<name>A0A845DQI4_9BACI</name>
<feature type="domain" description="Helicase Helix-turn-helix" evidence="1">
    <location>
        <begin position="253"/>
        <end position="340"/>
    </location>
</feature>
<reference evidence="2 3" key="1">
    <citation type="submission" date="2019-11" db="EMBL/GenBank/DDBJ databases">
        <title>Genome sequences of 17 halophilic strains isolated from different environments.</title>
        <authorList>
            <person name="Furrow R.E."/>
        </authorList>
    </citation>
    <scope>NUCLEOTIDE SEQUENCE [LARGE SCALE GENOMIC DNA]</scope>
    <source>
        <strain evidence="2 3">22511_23_Filter</strain>
    </source>
</reference>
<comment type="caution">
    <text evidence="2">The sequence shown here is derived from an EMBL/GenBank/DDBJ whole genome shotgun (WGS) entry which is preliminary data.</text>
</comment>
<dbReference type="AlphaFoldDB" id="A0A845DQI4"/>
<dbReference type="Proteomes" id="UP000460949">
    <property type="component" value="Unassembled WGS sequence"/>
</dbReference>
<dbReference type="Pfam" id="PF14493">
    <property type="entry name" value="HTH_40"/>
    <property type="match status" value="1"/>
</dbReference>
<dbReference type="PIRSF" id="PIRSF021350">
    <property type="entry name" value="UCP021350"/>
    <property type="match status" value="1"/>
</dbReference>
<gene>
    <name evidence="2" type="ORF">GLW04_06110</name>
</gene>